<feature type="region of interest" description="Disordered" evidence="1">
    <location>
        <begin position="431"/>
        <end position="468"/>
    </location>
</feature>
<feature type="compositionally biased region" description="Low complexity" evidence="1">
    <location>
        <begin position="663"/>
        <end position="701"/>
    </location>
</feature>
<feature type="region of interest" description="Disordered" evidence="1">
    <location>
        <begin position="482"/>
        <end position="553"/>
    </location>
</feature>
<feature type="region of interest" description="Disordered" evidence="1">
    <location>
        <begin position="626"/>
        <end position="648"/>
    </location>
</feature>
<name>A0A8J4FAU5_9CHLO</name>
<evidence type="ECO:0000313" key="2">
    <source>
        <dbReference type="EMBL" id="GIL63477.1"/>
    </source>
</evidence>
<organism evidence="2 3">
    <name type="scientific">Volvox africanus</name>
    <dbReference type="NCBI Taxonomy" id="51714"/>
    <lineage>
        <taxon>Eukaryota</taxon>
        <taxon>Viridiplantae</taxon>
        <taxon>Chlorophyta</taxon>
        <taxon>core chlorophytes</taxon>
        <taxon>Chlorophyceae</taxon>
        <taxon>CS clade</taxon>
        <taxon>Chlamydomonadales</taxon>
        <taxon>Volvocaceae</taxon>
        <taxon>Volvox</taxon>
    </lineage>
</organism>
<feature type="compositionally biased region" description="Polar residues" evidence="1">
    <location>
        <begin position="739"/>
        <end position="751"/>
    </location>
</feature>
<feature type="compositionally biased region" description="Basic residues" evidence="1">
    <location>
        <begin position="721"/>
        <end position="738"/>
    </location>
</feature>
<sequence>MLVGRCLNTHSTTPASRSKACSQRCCAFISSTGHQQAQIAQAAARTSATSEVCEGGVVAPVAGHLSGLYQLLEPPRTELSAQAQLNERLKRCTTWEELAALLEADLDIVDFVNISTAWTRLAKLFGSTGSNKLNAQPSIGAPPVQDPAFRRFLVRLIDTTSQQLRLFGVQALANVMWALSNADWKLDQYEPAVDKLMHEWCASVHDRLPELRPPDVSNISTAIGRLDHRWRPEFVVEFYRFVLQRQDLLERMDVTTLNNLLYGMSRAGHRGLIQMGPAARRVLAQSVDRILERSDREASGLVPWRAAQLLYNCHKFKLRVRSDLYTVLMPLVAEVYASEPSPLDSWSVGFLTAFVAAHRRVHPALRPDLRPLYAYVERRLPEASTSQMAMLAHAFRNLDCPLPAAFWGQLFSRYIPAAAVVPLPASLTPLPPPLLPPSPQQHQQALLQQQQEQTMPQRQQQLQQRQWQPHVSFGDVVPQVQSHPAAQAAQLQEQPHSHSVQQHGEHFKGQGQGRSPSVMQAQQRQHASPNRQQPDQLQMESHQQPAQAQLQQQQQQRAGCQSCGEVVTVPERHGTPHMHRAAAPNSALSHPHPPPPPHQKLRRLLTQSYPREGSDWLLQQRPEKLQQPPLPQRQSHMSLSHRGALPPSQLEQQEALSFPVGHLQLQQQQQQQHKSPGQMPPQQQEQNQQHVQLPPAQQQVQGLHPHPHSHPHPYSNPHSLPRPHIRPLLHPRPHRPQSGHRSSQPGTTSAAPWSPAETPPICETITVVAARTRAEGTIAAFHDDLTEPRTLHYVCWQAAKAGILPPRAFLRLYVNRVPPWLLRSADDTEVAQAVETLKLLRWVPRRELREMLCTTLKRREATSRLPMRSLLHWVRTQQ</sequence>
<gene>
    <name evidence="2" type="ORF">Vafri_17527</name>
</gene>
<dbReference type="PANTHER" id="PTHR13992:SF39">
    <property type="entry name" value="SMRTER, ISOFORM G"/>
    <property type="match status" value="1"/>
</dbReference>
<keyword evidence="3" id="KW-1185">Reference proteome</keyword>
<dbReference type="GO" id="GO:0006357">
    <property type="term" value="P:regulation of transcription by RNA polymerase II"/>
    <property type="evidence" value="ECO:0007669"/>
    <property type="project" value="TreeGrafter"/>
</dbReference>
<evidence type="ECO:0000313" key="3">
    <source>
        <dbReference type="Proteomes" id="UP000747399"/>
    </source>
</evidence>
<dbReference type="EMBL" id="BNCO01000058">
    <property type="protein sequence ID" value="GIL63477.1"/>
    <property type="molecule type" value="Genomic_DNA"/>
</dbReference>
<feature type="compositionally biased region" description="Low complexity" evidence="1">
    <location>
        <begin position="543"/>
        <end position="553"/>
    </location>
</feature>
<feature type="region of interest" description="Disordered" evidence="1">
    <location>
        <begin position="575"/>
        <end position="601"/>
    </location>
</feature>
<feature type="compositionally biased region" description="Low complexity" evidence="1">
    <location>
        <begin position="440"/>
        <end position="468"/>
    </location>
</feature>
<dbReference type="InterPro" id="IPR051571">
    <property type="entry name" value="N-CoR_corepressor"/>
</dbReference>
<comment type="caution">
    <text evidence="2">The sequence shown here is derived from an EMBL/GenBank/DDBJ whole genome shotgun (WGS) entry which is preliminary data.</text>
</comment>
<feature type="compositionally biased region" description="Polar residues" evidence="1">
    <location>
        <begin position="513"/>
        <end position="542"/>
    </location>
</feature>
<dbReference type="GO" id="GO:0000785">
    <property type="term" value="C:chromatin"/>
    <property type="evidence" value="ECO:0007669"/>
    <property type="project" value="TreeGrafter"/>
</dbReference>
<reference evidence="2" key="1">
    <citation type="journal article" date="2021" name="Proc. Natl. Acad. Sci. U.S.A.">
        <title>Three genomes in the algal genus Volvox reveal the fate of a haploid sex-determining region after a transition to homothallism.</title>
        <authorList>
            <person name="Yamamoto K."/>
            <person name="Hamaji T."/>
            <person name="Kawai-Toyooka H."/>
            <person name="Matsuzaki R."/>
            <person name="Takahashi F."/>
            <person name="Nishimura Y."/>
            <person name="Kawachi M."/>
            <person name="Noguchi H."/>
            <person name="Minakuchi Y."/>
            <person name="Umen J.G."/>
            <person name="Toyoda A."/>
            <person name="Nozaki H."/>
        </authorList>
    </citation>
    <scope>NUCLEOTIDE SEQUENCE</scope>
    <source>
        <strain evidence="2">NIES-3780</strain>
    </source>
</reference>
<proteinExistence type="predicted"/>
<dbReference type="AlphaFoldDB" id="A0A8J4FAU5"/>
<feature type="compositionally biased region" description="Low complexity" evidence="1">
    <location>
        <begin position="485"/>
        <end position="494"/>
    </location>
</feature>
<dbReference type="PANTHER" id="PTHR13992">
    <property type="entry name" value="NUCLEAR RECEPTOR CO-REPRESSOR RELATED NCOR"/>
    <property type="match status" value="1"/>
</dbReference>
<evidence type="ECO:0000256" key="1">
    <source>
        <dbReference type="SAM" id="MobiDB-lite"/>
    </source>
</evidence>
<dbReference type="Proteomes" id="UP000747399">
    <property type="component" value="Unassembled WGS sequence"/>
</dbReference>
<accession>A0A8J4FAU5</accession>
<feature type="region of interest" description="Disordered" evidence="1">
    <location>
        <begin position="663"/>
        <end position="758"/>
    </location>
</feature>
<protein>
    <submittedName>
        <fullName evidence="2">Uncharacterized protein</fullName>
    </submittedName>
</protein>